<protein>
    <submittedName>
        <fullName evidence="2">Uncharacterized protein</fullName>
    </submittedName>
</protein>
<dbReference type="Proteomes" id="UP000299102">
    <property type="component" value="Unassembled WGS sequence"/>
</dbReference>
<reference evidence="2 3" key="1">
    <citation type="journal article" date="2019" name="Commun. Biol.">
        <title>The bagworm genome reveals a unique fibroin gene that provides high tensile strength.</title>
        <authorList>
            <person name="Kono N."/>
            <person name="Nakamura H."/>
            <person name="Ohtoshi R."/>
            <person name="Tomita M."/>
            <person name="Numata K."/>
            <person name="Arakawa K."/>
        </authorList>
    </citation>
    <scope>NUCLEOTIDE SEQUENCE [LARGE SCALE GENOMIC DNA]</scope>
</reference>
<evidence type="ECO:0000313" key="2">
    <source>
        <dbReference type="EMBL" id="GBP94592.1"/>
    </source>
</evidence>
<dbReference type="EMBL" id="BGZK01002524">
    <property type="protein sequence ID" value="GBP94592.1"/>
    <property type="molecule type" value="Genomic_DNA"/>
</dbReference>
<name>A0A4C2A4B4_EUMVA</name>
<dbReference type="AlphaFoldDB" id="A0A4C2A4B4"/>
<feature type="region of interest" description="Disordered" evidence="1">
    <location>
        <begin position="13"/>
        <end position="56"/>
    </location>
</feature>
<sequence length="99" mass="10683">MCECRISCSQKLRTRTTRPLPQAESRGLTAAGSARGVRGPAPLPEAGDWSPPRPRDARVSIRRLCGGIFKLATAGGLLVPTSRKTTNADRIIIYSTHAR</sequence>
<evidence type="ECO:0000256" key="1">
    <source>
        <dbReference type="SAM" id="MobiDB-lite"/>
    </source>
</evidence>
<comment type="caution">
    <text evidence="2">The sequence shown here is derived from an EMBL/GenBank/DDBJ whole genome shotgun (WGS) entry which is preliminary data.</text>
</comment>
<proteinExistence type="predicted"/>
<organism evidence="2 3">
    <name type="scientific">Eumeta variegata</name>
    <name type="common">Bagworm moth</name>
    <name type="synonym">Eumeta japonica</name>
    <dbReference type="NCBI Taxonomy" id="151549"/>
    <lineage>
        <taxon>Eukaryota</taxon>
        <taxon>Metazoa</taxon>
        <taxon>Ecdysozoa</taxon>
        <taxon>Arthropoda</taxon>
        <taxon>Hexapoda</taxon>
        <taxon>Insecta</taxon>
        <taxon>Pterygota</taxon>
        <taxon>Neoptera</taxon>
        <taxon>Endopterygota</taxon>
        <taxon>Lepidoptera</taxon>
        <taxon>Glossata</taxon>
        <taxon>Ditrysia</taxon>
        <taxon>Tineoidea</taxon>
        <taxon>Psychidae</taxon>
        <taxon>Oiketicinae</taxon>
        <taxon>Eumeta</taxon>
    </lineage>
</organism>
<keyword evidence="3" id="KW-1185">Reference proteome</keyword>
<accession>A0A4C2A4B4</accession>
<evidence type="ECO:0000313" key="3">
    <source>
        <dbReference type="Proteomes" id="UP000299102"/>
    </source>
</evidence>
<gene>
    <name evidence="2" type="ORF">EVAR_9477_1</name>
</gene>